<evidence type="ECO:0000313" key="2">
    <source>
        <dbReference type="Proteomes" id="UP000011648"/>
    </source>
</evidence>
<dbReference type="Pfam" id="PF19792">
    <property type="entry name" value="DUF6276"/>
    <property type="match status" value="1"/>
</dbReference>
<dbReference type="Proteomes" id="UP000011648">
    <property type="component" value="Unassembled WGS sequence"/>
</dbReference>
<organism evidence="1 2">
    <name type="scientific">Natrialba taiwanensis DSM 12281</name>
    <dbReference type="NCBI Taxonomy" id="1230458"/>
    <lineage>
        <taxon>Archaea</taxon>
        <taxon>Methanobacteriati</taxon>
        <taxon>Methanobacteriota</taxon>
        <taxon>Stenosarchaea group</taxon>
        <taxon>Halobacteria</taxon>
        <taxon>Halobacteriales</taxon>
        <taxon>Natrialbaceae</taxon>
        <taxon>Natrialba</taxon>
    </lineage>
</organism>
<reference evidence="1 2" key="1">
    <citation type="journal article" date="2014" name="PLoS Genet.">
        <title>Phylogenetically driven sequencing of extremely halophilic archaea reveals strategies for static and dynamic osmo-response.</title>
        <authorList>
            <person name="Becker E.A."/>
            <person name="Seitzer P.M."/>
            <person name="Tritt A."/>
            <person name="Larsen D."/>
            <person name="Krusor M."/>
            <person name="Yao A.I."/>
            <person name="Wu D."/>
            <person name="Madern D."/>
            <person name="Eisen J.A."/>
            <person name="Darling A.E."/>
            <person name="Facciotti M.T."/>
        </authorList>
    </citation>
    <scope>NUCLEOTIDE SEQUENCE [LARGE SCALE GENOMIC DNA]</scope>
    <source>
        <strain evidence="1 2">DSM 12281</strain>
    </source>
</reference>
<proteinExistence type="predicted"/>
<sequence length="166" mass="17320">MACPVCGSPTVAFAVPADYRFVCSSADSSATAQSTGADADGADTGTDTDTTTELVAEFCTHCLRLECPADGTGTGDADTDTGTEPGFAAVSEAFPTRRAQAIPLALAIGLASSLATNRSAIETLLEDVERAGTDPLLVLDRLQRDPSVEPAIDLDRRQHQLEQLLY</sequence>
<dbReference type="RefSeq" id="WP_006825152.1">
    <property type="nucleotide sequence ID" value="NZ_AOIL01000018.1"/>
</dbReference>
<dbReference type="EMBL" id="AOIL01000018">
    <property type="protein sequence ID" value="ELY94088.1"/>
    <property type="molecule type" value="Genomic_DNA"/>
</dbReference>
<dbReference type="PATRIC" id="fig|1230458.4.peg.1353"/>
<protein>
    <submittedName>
        <fullName evidence="1">Uncharacterized protein</fullName>
    </submittedName>
</protein>
<evidence type="ECO:0000313" key="1">
    <source>
        <dbReference type="EMBL" id="ELY94088.1"/>
    </source>
</evidence>
<dbReference type="STRING" id="1230458.C484_06679"/>
<keyword evidence="2" id="KW-1185">Reference proteome</keyword>
<comment type="caution">
    <text evidence="1">The sequence shown here is derived from an EMBL/GenBank/DDBJ whole genome shotgun (WGS) entry which is preliminary data.</text>
</comment>
<name>M0A9T7_9EURY</name>
<dbReference type="OrthoDB" id="212944at2157"/>
<dbReference type="AlphaFoldDB" id="M0A9T7"/>
<accession>M0A9T7</accession>
<gene>
    <name evidence="1" type="ORF">C484_06679</name>
</gene>
<dbReference type="InterPro" id="IPR046243">
    <property type="entry name" value="DUF6276"/>
</dbReference>